<evidence type="ECO:0000313" key="3">
    <source>
        <dbReference type="Proteomes" id="UP000095751"/>
    </source>
</evidence>
<accession>A0A1E7EW86</accession>
<gene>
    <name evidence="2" type="ORF">FRACYDRAFT_247220</name>
</gene>
<feature type="compositionally biased region" description="Basic residues" evidence="1">
    <location>
        <begin position="15"/>
        <end position="39"/>
    </location>
</feature>
<keyword evidence="3" id="KW-1185">Reference proteome</keyword>
<dbReference type="AlphaFoldDB" id="A0A1E7EW86"/>
<evidence type="ECO:0000256" key="1">
    <source>
        <dbReference type="SAM" id="MobiDB-lite"/>
    </source>
</evidence>
<feature type="region of interest" description="Disordered" evidence="1">
    <location>
        <begin position="1"/>
        <end position="39"/>
    </location>
</feature>
<name>A0A1E7EW86_9STRA</name>
<dbReference type="KEGG" id="fcy:FRACYDRAFT_247220"/>
<protein>
    <submittedName>
        <fullName evidence="2">Uncharacterized protein</fullName>
    </submittedName>
</protein>
<sequence>MARNKKKTDGDNKMKITKKIKNRPMTKKKRRSSNSNKRRFRQEECIHCTNANLTEKNIKKHDILFDNLPSKSTVGNTSKIIKCTICGSKACHDCLSKFIAVVPSQSLRLSLIESNKWFRDINTYISTDQIPEDFVGGCCTVSIDKLIEVPPNSENSSVDISATNHGYEGYLHVYQYNLLIKPTFNRNSLSVLSIAGDKKLGTEGAMHAVVDQNLAARNRQIKFHPSPDPDGAHNKNCTELKHVFKIPDHFGDGKDGVKEINASIKIFDRISDHNPEKMKCFIKEEDIANARINEEDIPTKYDVRILLGKTNITQKLHLISCRFSHIESIKIMNKGAKNDETQNKCNKAFFKDGLKRCGKGGKERIRCNVGGPIQFNKTFMEYLKDDESDSKFPRKAEAISFVRHPNNGQLLSFYINPNNTKAVFWDKYTQPVYGGQFTVNKEMFNKYDVLHELTKHNYITALIMDEFNTNYGNEHGQVQENAVKQTLKVLKVTLDKLDYDQSNNKHGDTRIKALLRSLSVHDANSLVAYPCAYHMDQYQGKDNSAGFESITHMSIRRLEDEYGDGRGGYICSSSSRRRNRTNSYYTVGWILCPKKKNK</sequence>
<dbReference type="Proteomes" id="UP000095751">
    <property type="component" value="Unassembled WGS sequence"/>
</dbReference>
<dbReference type="EMBL" id="KV784372">
    <property type="protein sequence ID" value="OEU10290.1"/>
    <property type="molecule type" value="Genomic_DNA"/>
</dbReference>
<dbReference type="InParanoid" id="A0A1E7EW86"/>
<evidence type="ECO:0000313" key="2">
    <source>
        <dbReference type="EMBL" id="OEU10290.1"/>
    </source>
</evidence>
<reference evidence="2 3" key="1">
    <citation type="submission" date="2016-09" db="EMBL/GenBank/DDBJ databases">
        <title>Extensive genetic diversity and differential bi-allelic expression allows diatom success in the polar Southern Ocean.</title>
        <authorList>
            <consortium name="DOE Joint Genome Institute"/>
            <person name="Mock T."/>
            <person name="Otillar R.P."/>
            <person name="Strauss J."/>
            <person name="Dupont C."/>
            <person name="Frickenhaus S."/>
            <person name="Maumus F."/>
            <person name="Mcmullan M."/>
            <person name="Sanges R."/>
            <person name="Schmutz J."/>
            <person name="Toseland A."/>
            <person name="Valas R."/>
            <person name="Veluchamy A."/>
            <person name="Ward B.J."/>
            <person name="Allen A."/>
            <person name="Barry K."/>
            <person name="Falciatore A."/>
            <person name="Ferrante M."/>
            <person name="Fortunato A.E."/>
            <person name="Gloeckner G."/>
            <person name="Gruber A."/>
            <person name="Hipkin R."/>
            <person name="Janech M."/>
            <person name="Kroth P."/>
            <person name="Leese F."/>
            <person name="Lindquist E."/>
            <person name="Lyon B.R."/>
            <person name="Martin J."/>
            <person name="Mayer C."/>
            <person name="Parker M."/>
            <person name="Quesneville H."/>
            <person name="Raymond J."/>
            <person name="Uhlig C."/>
            <person name="Valentin K.U."/>
            <person name="Worden A.Z."/>
            <person name="Armbrust E.V."/>
            <person name="Bowler C."/>
            <person name="Green B."/>
            <person name="Moulton V."/>
            <person name="Van Oosterhout C."/>
            <person name="Grigoriev I."/>
        </authorList>
    </citation>
    <scope>NUCLEOTIDE SEQUENCE [LARGE SCALE GENOMIC DNA]</scope>
    <source>
        <strain evidence="2 3">CCMP1102</strain>
    </source>
</reference>
<proteinExistence type="predicted"/>
<organism evidence="2 3">
    <name type="scientific">Fragilariopsis cylindrus CCMP1102</name>
    <dbReference type="NCBI Taxonomy" id="635003"/>
    <lineage>
        <taxon>Eukaryota</taxon>
        <taxon>Sar</taxon>
        <taxon>Stramenopiles</taxon>
        <taxon>Ochrophyta</taxon>
        <taxon>Bacillariophyta</taxon>
        <taxon>Bacillariophyceae</taxon>
        <taxon>Bacillariophycidae</taxon>
        <taxon>Bacillariales</taxon>
        <taxon>Bacillariaceae</taxon>
        <taxon>Fragilariopsis</taxon>
    </lineage>
</organism>